<dbReference type="PANTHER" id="PTHR30071:SF1">
    <property type="entry name" value="CYTOCHROME B_B6 PROTEIN-RELATED"/>
    <property type="match status" value="1"/>
</dbReference>
<keyword evidence="6 9" id="KW-0201">Cytochrome c-type biogenesis</keyword>
<feature type="transmembrane region" description="Helical" evidence="9">
    <location>
        <begin position="150"/>
        <end position="170"/>
    </location>
</feature>
<feature type="transmembrane region" description="Helical" evidence="9">
    <location>
        <begin position="7"/>
        <end position="32"/>
    </location>
</feature>
<reference evidence="12" key="1">
    <citation type="submission" date="2018-06" db="EMBL/GenBank/DDBJ databases">
        <title>The Anaplasma ovis genome reveals a high proportion of pseudogenes.</title>
        <authorList>
            <person name="Liu Z."/>
            <person name="Peasley A.M."/>
            <person name="Yang J."/>
            <person name="Li Y."/>
            <person name="Guan G."/>
            <person name="Luo J."/>
            <person name="Yin H."/>
            <person name="Brayton K.A."/>
        </authorList>
    </citation>
    <scope>NUCLEOTIDE SEQUENCE [LARGE SCALE GENOMIC DNA]</scope>
    <source>
        <strain evidence="12">Haibei</strain>
    </source>
</reference>
<evidence type="ECO:0000256" key="9">
    <source>
        <dbReference type="RuleBase" id="RU364092"/>
    </source>
</evidence>
<keyword evidence="12" id="KW-1185">Reference proteome</keyword>
<keyword evidence="9" id="KW-0997">Cell inner membrane</keyword>
<evidence type="ECO:0000313" key="12">
    <source>
        <dbReference type="Proteomes" id="UP000259762"/>
    </source>
</evidence>
<dbReference type="KEGG" id="aoh:AOV_00475"/>
<dbReference type="OrthoDB" id="9778550at2"/>
<evidence type="ECO:0000256" key="7">
    <source>
        <dbReference type="ARBA" id="ARBA00022989"/>
    </source>
</evidence>
<feature type="domain" description="Cytochrome c assembly protein" evidence="10">
    <location>
        <begin position="18"/>
        <end position="173"/>
    </location>
</feature>
<evidence type="ECO:0000256" key="5">
    <source>
        <dbReference type="ARBA" id="ARBA00022692"/>
    </source>
</evidence>
<dbReference type="NCBIfam" id="TIGR01191">
    <property type="entry name" value="ccmC"/>
    <property type="match status" value="1"/>
</dbReference>
<dbReference type="Proteomes" id="UP000259762">
    <property type="component" value="Chromosome"/>
</dbReference>
<keyword evidence="9" id="KW-1003">Cell membrane</keyword>
<dbReference type="Pfam" id="PF01578">
    <property type="entry name" value="Cytochrom_C_asm"/>
    <property type="match status" value="1"/>
</dbReference>
<feature type="transmembrane region" description="Helical" evidence="9">
    <location>
        <begin position="118"/>
        <end position="138"/>
    </location>
</feature>
<gene>
    <name evidence="9" type="primary">ccmC</name>
    <name evidence="11" type="ORF">AOV_00475</name>
</gene>
<protein>
    <recommendedName>
        <fullName evidence="4 9">Heme exporter protein C</fullName>
    </recommendedName>
    <alternativeName>
        <fullName evidence="9">Cytochrome c-type biogenesis protein</fullName>
    </alternativeName>
</protein>
<comment type="function">
    <text evidence="1 9">Required for the export of heme to the periplasm for the biogenesis of c-type cytochromes.</text>
</comment>
<keyword evidence="9" id="KW-0813">Transport</keyword>
<feature type="transmembrane region" description="Helical" evidence="9">
    <location>
        <begin position="190"/>
        <end position="211"/>
    </location>
</feature>
<dbReference type="GO" id="GO:0015232">
    <property type="term" value="F:heme transmembrane transporter activity"/>
    <property type="evidence" value="ECO:0007669"/>
    <property type="project" value="InterPro"/>
</dbReference>
<feature type="transmembrane region" description="Helical" evidence="9">
    <location>
        <begin position="52"/>
        <end position="73"/>
    </location>
</feature>
<dbReference type="InterPro" id="IPR002541">
    <property type="entry name" value="Cyt_c_assembly"/>
</dbReference>
<evidence type="ECO:0000256" key="3">
    <source>
        <dbReference type="ARBA" id="ARBA00005840"/>
    </source>
</evidence>
<organism evidence="11 12">
    <name type="scientific">Anaplasma ovis str. Haibei</name>
    <dbReference type="NCBI Taxonomy" id="1248439"/>
    <lineage>
        <taxon>Bacteria</taxon>
        <taxon>Pseudomonadati</taxon>
        <taxon>Pseudomonadota</taxon>
        <taxon>Alphaproteobacteria</taxon>
        <taxon>Rickettsiales</taxon>
        <taxon>Anaplasmataceae</taxon>
        <taxon>Anaplasma</taxon>
    </lineage>
</organism>
<evidence type="ECO:0000256" key="1">
    <source>
        <dbReference type="ARBA" id="ARBA00002442"/>
    </source>
</evidence>
<sequence>MRGLVRYSWLALPCLVCFCAVSMVVGLYYALYASPPDYRQGEVVRIMYLHVPSAWISLGAYAAVAGLSFMALVKKSVGSLLSRAMAPVGGCFTVVCLVTGSVWGKYTWGTWWVWDARLTSMLLLLFLYLGYSCLWNAFEDQARASRAAALFAVFSAINVPIVKFSVDIWSTLHQPASVLRKGGMAIDSSMLVPLFTMFAALASLFGVFTLLRIGTLVEARKYKARLVRICSQEAP</sequence>
<dbReference type="GO" id="GO:0005886">
    <property type="term" value="C:plasma membrane"/>
    <property type="evidence" value="ECO:0007669"/>
    <property type="project" value="UniProtKB-SubCell"/>
</dbReference>
<dbReference type="InterPro" id="IPR003557">
    <property type="entry name" value="Cyt_c_biogenesis_CcmC"/>
</dbReference>
<dbReference type="InterPro" id="IPR045062">
    <property type="entry name" value="Cyt_c_biogenesis_CcsA/CcmC"/>
</dbReference>
<keyword evidence="8 9" id="KW-0472">Membrane</keyword>
<feature type="transmembrane region" description="Helical" evidence="9">
    <location>
        <begin position="85"/>
        <end position="106"/>
    </location>
</feature>
<keyword evidence="5 9" id="KW-0812">Transmembrane</keyword>
<proteinExistence type="inferred from homology"/>
<evidence type="ECO:0000256" key="8">
    <source>
        <dbReference type="ARBA" id="ARBA00023136"/>
    </source>
</evidence>
<dbReference type="PRINTS" id="PR01386">
    <property type="entry name" value="CCMCBIOGNSIS"/>
</dbReference>
<evidence type="ECO:0000256" key="4">
    <source>
        <dbReference type="ARBA" id="ARBA00016463"/>
    </source>
</evidence>
<evidence type="ECO:0000256" key="2">
    <source>
        <dbReference type="ARBA" id="ARBA00004141"/>
    </source>
</evidence>
<evidence type="ECO:0000256" key="6">
    <source>
        <dbReference type="ARBA" id="ARBA00022748"/>
    </source>
</evidence>
<comment type="similarity">
    <text evidence="3 9">Belongs to the CcmC/CycZ/HelC family.</text>
</comment>
<dbReference type="AlphaFoldDB" id="A0A2Z2LGX9"/>
<evidence type="ECO:0000259" key="10">
    <source>
        <dbReference type="Pfam" id="PF01578"/>
    </source>
</evidence>
<dbReference type="PANTHER" id="PTHR30071">
    <property type="entry name" value="HEME EXPORTER PROTEIN C"/>
    <property type="match status" value="1"/>
</dbReference>
<comment type="subcellular location">
    <subcellularLocation>
        <location evidence="9">Cell inner membrane</location>
    </subcellularLocation>
    <subcellularLocation>
        <location evidence="2">Membrane</location>
        <topology evidence="2">Multi-pass membrane protein</topology>
    </subcellularLocation>
</comment>
<accession>A0A2Z2LGX9</accession>
<evidence type="ECO:0000313" key="11">
    <source>
        <dbReference type="EMBL" id="ASI48134.1"/>
    </source>
</evidence>
<dbReference type="GO" id="GO:0017004">
    <property type="term" value="P:cytochrome complex assembly"/>
    <property type="evidence" value="ECO:0007669"/>
    <property type="project" value="UniProtKB-KW"/>
</dbReference>
<dbReference type="GO" id="GO:0020037">
    <property type="term" value="F:heme binding"/>
    <property type="evidence" value="ECO:0007669"/>
    <property type="project" value="InterPro"/>
</dbReference>
<name>A0A2Z2LGX9_9RICK</name>
<dbReference type="EMBL" id="CP015994">
    <property type="protein sequence ID" value="ASI48134.1"/>
    <property type="molecule type" value="Genomic_DNA"/>
</dbReference>
<reference evidence="11 12" key="2">
    <citation type="journal article" date="2019" name="BMC Genomics">
        <title>The Anaplasma ovis genome reveals a high proportion of pseudogenes.</title>
        <authorList>
            <person name="Liu Z."/>
            <person name="Peasley A.M."/>
            <person name="Yang J."/>
            <person name="Li Y."/>
            <person name="Guan G."/>
            <person name="Luo J."/>
            <person name="Yin H."/>
            <person name="Brayton K.A."/>
        </authorList>
    </citation>
    <scope>NUCLEOTIDE SEQUENCE [LARGE SCALE GENOMIC DNA]</scope>
    <source>
        <strain evidence="11 12">Haibei</strain>
    </source>
</reference>
<keyword evidence="7 9" id="KW-1133">Transmembrane helix</keyword>